<keyword evidence="4" id="KW-1185">Reference proteome</keyword>
<protein>
    <recommendedName>
        <fullName evidence="1">Heme chaperone HemW</fullName>
    </recommendedName>
</protein>
<dbReference type="InterPro" id="IPR006638">
    <property type="entry name" value="Elp3/MiaA/NifB-like_rSAM"/>
</dbReference>
<reference evidence="3 4" key="1">
    <citation type="submission" date="2024-04" db="EMBL/GenBank/DDBJ databases">
        <title>Human intestinal bacterial collection.</title>
        <authorList>
            <person name="Pauvert C."/>
            <person name="Hitch T.C.A."/>
            <person name="Clavel T."/>
        </authorList>
    </citation>
    <scope>NUCLEOTIDE SEQUENCE [LARGE SCALE GENOMIC DNA]</scope>
    <source>
        <strain evidence="3 4">CLA-KB-H42</strain>
    </source>
</reference>
<evidence type="ECO:0000313" key="4">
    <source>
        <dbReference type="Proteomes" id="UP001487305"/>
    </source>
</evidence>
<accession>A0ABV1JG50</accession>
<dbReference type="PANTHER" id="PTHR13932">
    <property type="entry name" value="COPROPORPHYRINIGEN III OXIDASE"/>
    <property type="match status" value="1"/>
</dbReference>
<comment type="caution">
    <text evidence="3">The sequence shown here is derived from an EMBL/GenBank/DDBJ whole genome shotgun (WGS) entry which is preliminary data.</text>
</comment>
<evidence type="ECO:0000259" key="2">
    <source>
        <dbReference type="SMART" id="SM00729"/>
    </source>
</evidence>
<evidence type="ECO:0000313" key="3">
    <source>
        <dbReference type="EMBL" id="MEQ3364069.1"/>
    </source>
</evidence>
<gene>
    <name evidence="3" type="ORF">AAA083_13885</name>
</gene>
<proteinExistence type="predicted"/>
<dbReference type="PANTHER" id="PTHR13932:SF5">
    <property type="entry name" value="RADICAL S-ADENOSYL METHIONINE DOMAIN-CONTAINING PROTEIN 1, MITOCHONDRIAL"/>
    <property type="match status" value="1"/>
</dbReference>
<dbReference type="Proteomes" id="UP001487305">
    <property type="component" value="Unassembled WGS sequence"/>
</dbReference>
<feature type="domain" description="Elp3/MiaA/NifB-like radical SAM core" evidence="2">
    <location>
        <begin position="8"/>
        <end position="224"/>
    </location>
</feature>
<name>A0ABV1JG50_9ACTN</name>
<sequence length="307" mass="32968">MAADKRAIALRLNIPFRPAPCSYRGGVTLPAGDARHRRAYFEALHREVEAAAPDFDDCIVSAVWVGEGIAGHMCDEGLAELLRALPRMFAMADDAEITVTAHPGMVSVETLNACKRGRVTRLAIEYDTASPSEWMALGRFLDPSAMDTTSMVLGRSARETLALDFSIAIGAPGQTYASLRRSIEKAIGFGASHVTLQMIGQDRLDGAASARASRNETHVQLLGYATAFLTARGFDQYLPRLFARKGASCCYAMMESGGSDILGFGLGAKTRFLGALAENTSDLGVYQAYSAVPERCIAWVMQPSTAS</sequence>
<dbReference type="SUPFAM" id="SSF102114">
    <property type="entry name" value="Radical SAM enzymes"/>
    <property type="match status" value="1"/>
</dbReference>
<evidence type="ECO:0000256" key="1">
    <source>
        <dbReference type="ARBA" id="ARBA00017228"/>
    </source>
</evidence>
<dbReference type="InterPro" id="IPR034505">
    <property type="entry name" value="Coproporphyrinogen-III_oxidase"/>
</dbReference>
<dbReference type="RefSeq" id="WP_102373781.1">
    <property type="nucleotide sequence ID" value="NZ_JBBNOP010000015.1"/>
</dbReference>
<dbReference type="EMBL" id="JBBNOP010000015">
    <property type="protein sequence ID" value="MEQ3364069.1"/>
    <property type="molecule type" value="Genomic_DNA"/>
</dbReference>
<dbReference type="InterPro" id="IPR058240">
    <property type="entry name" value="rSAM_sf"/>
</dbReference>
<organism evidence="3 4">
    <name type="scientific">Raoultibacter massiliensis</name>
    <dbReference type="NCBI Taxonomy" id="1852371"/>
    <lineage>
        <taxon>Bacteria</taxon>
        <taxon>Bacillati</taxon>
        <taxon>Actinomycetota</taxon>
        <taxon>Coriobacteriia</taxon>
        <taxon>Eggerthellales</taxon>
        <taxon>Eggerthellaceae</taxon>
        <taxon>Raoultibacter</taxon>
    </lineage>
</organism>
<dbReference type="SMART" id="SM00729">
    <property type="entry name" value="Elp3"/>
    <property type="match status" value="1"/>
</dbReference>